<name>A0AA39WXC4_9PEZI</name>
<evidence type="ECO:0000313" key="2">
    <source>
        <dbReference type="EMBL" id="KAK0623311.1"/>
    </source>
</evidence>
<sequence length="214" mass="23535">MAQERVGEEAGKRREISHDDAEGKKKNLNDSRDQGPAAAGIRNGHIGDSIVFPMWPFGSPQSLPRGFQARVARRLSSIRQPGLVGGMDVVPAVFGLAAGLVCLPRRFGGGAPHPSTATAVQQPILAWRPTHRRVGRFCFDFLCLRLFPASASRPSLDHPRTIRTALATSLERPSRHRQCRSACQPAPSPFHTAMPRQLTDPRLFLLDRHSDNAR</sequence>
<evidence type="ECO:0000256" key="1">
    <source>
        <dbReference type="SAM" id="MobiDB-lite"/>
    </source>
</evidence>
<dbReference type="Proteomes" id="UP001175000">
    <property type="component" value="Unassembled WGS sequence"/>
</dbReference>
<reference evidence="2" key="1">
    <citation type="submission" date="2023-06" db="EMBL/GenBank/DDBJ databases">
        <title>Genome-scale phylogeny and comparative genomics of the fungal order Sordariales.</title>
        <authorList>
            <consortium name="Lawrence Berkeley National Laboratory"/>
            <person name="Hensen N."/>
            <person name="Bonometti L."/>
            <person name="Westerberg I."/>
            <person name="Brannstrom I.O."/>
            <person name="Guillou S."/>
            <person name="Cros-Aarteil S."/>
            <person name="Calhoun S."/>
            <person name="Haridas S."/>
            <person name="Kuo A."/>
            <person name="Mondo S."/>
            <person name="Pangilinan J."/>
            <person name="Riley R."/>
            <person name="Labutti K."/>
            <person name="Andreopoulos B."/>
            <person name="Lipzen A."/>
            <person name="Chen C."/>
            <person name="Yanf M."/>
            <person name="Daum C."/>
            <person name="Ng V."/>
            <person name="Clum A."/>
            <person name="Steindorff A."/>
            <person name="Ohm R."/>
            <person name="Martin F."/>
            <person name="Silar P."/>
            <person name="Natvig D."/>
            <person name="Lalanne C."/>
            <person name="Gautier V."/>
            <person name="Ament-Velasquez S.L."/>
            <person name="Kruys A."/>
            <person name="Hutchinson M.I."/>
            <person name="Powell A.J."/>
            <person name="Barry K."/>
            <person name="Miller A.N."/>
            <person name="Grigoriev I.V."/>
            <person name="Debuchy R."/>
            <person name="Gladieux P."/>
            <person name="Thoren M.H."/>
            <person name="Johannesson H."/>
        </authorList>
    </citation>
    <scope>NUCLEOTIDE SEQUENCE</scope>
    <source>
        <strain evidence="2">CBS 606.72</strain>
    </source>
</reference>
<comment type="caution">
    <text evidence="2">The sequence shown here is derived from an EMBL/GenBank/DDBJ whole genome shotgun (WGS) entry which is preliminary data.</text>
</comment>
<evidence type="ECO:0000313" key="3">
    <source>
        <dbReference type="Proteomes" id="UP001175000"/>
    </source>
</evidence>
<protein>
    <submittedName>
        <fullName evidence="2">Uncharacterized protein</fullName>
    </submittedName>
</protein>
<gene>
    <name evidence="2" type="ORF">B0T14DRAFT_172473</name>
</gene>
<proteinExistence type="predicted"/>
<feature type="compositionally biased region" description="Basic and acidic residues" evidence="1">
    <location>
        <begin position="1"/>
        <end position="33"/>
    </location>
</feature>
<organism evidence="2 3">
    <name type="scientific">Immersiella caudata</name>
    <dbReference type="NCBI Taxonomy" id="314043"/>
    <lineage>
        <taxon>Eukaryota</taxon>
        <taxon>Fungi</taxon>
        <taxon>Dikarya</taxon>
        <taxon>Ascomycota</taxon>
        <taxon>Pezizomycotina</taxon>
        <taxon>Sordariomycetes</taxon>
        <taxon>Sordariomycetidae</taxon>
        <taxon>Sordariales</taxon>
        <taxon>Lasiosphaeriaceae</taxon>
        <taxon>Immersiella</taxon>
    </lineage>
</organism>
<feature type="region of interest" description="Disordered" evidence="1">
    <location>
        <begin position="1"/>
        <end position="40"/>
    </location>
</feature>
<dbReference type="AlphaFoldDB" id="A0AA39WXC4"/>
<accession>A0AA39WXC4</accession>
<keyword evidence="3" id="KW-1185">Reference proteome</keyword>
<dbReference type="EMBL" id="JAULSU010000003">
    <property type="protein sequence ID" value="KAK0623311.1"/>
    <property type="molecule type" value="Genomic_DNA"/>
</dbReference>